<dbReference type="Gene3D" id="3.40.50.300">
    <property type="entry name" value="P-loop containing nucleotide triphosphate hydrolases"/>
    <property type="match status" value="1"/>
</dbReference>
<dbReference type="PANTHER" id="PTHR46411">
    <property type="entry name" value="FAMILY ATPASE, PUTATIVE-RELATED"/>
    <property type="match status" value="1"/>
</dbReference>
<accession>A0A194X4V8</accession>
<dbReference type="EMBL" id="KQ947418">
    <property type="protein sequence ID" value="KUJ15210.1"/>
    <property type="molecule type" value="Genomic_DNA"/>
</dbReference>
<reference evidence="2 3" key="1">
    <citation type="submission" date="2015-10" db="EMBL/GenBank/DDBJ databases">
        <title>Full genome of DAOMC 229536 Phialocephala scopiformis, a fungal endophyte of spruce producing the potent anti-insectan compound rugulosin.</title>
        <authorList>
            <consortium name="DOE Joint Genome Institute"/>
            <person name="Walker A.K."/>
            <person name="Frasz S.L."/>
            <person name="Seifert K.A."/>
            <person name="Miller J.D."/>
            <person name="Mondo S.J."/>
            <person name="Labutti K."/>
            <person name="Lipzen A."/>
            <person name="Dockter R."/>
            <person name="Kennedy M."/>
            <person name="Grigoriev I.V."/>
            <person name="Spatafora J.W."/>
        </authorList>
    </citation>
    <scope>NUCLEOTIDE SEQUENCE [LARGE SCALE GENOMIC DNA]</scope>
    <source>
        <strain evidence="2 3">CBS 120377</strain>
    </source>
</reference>
<dbReference type="InterPro" id="IPR056599">
    <property type="entry name" value="AAA_lid_fung"/>
</dbReference>
<dbReference type="OrthoDB" id="10042665at2759"/>
<keyword evidence="2" id="KW-0378">Hydrolase</keyword>
<name>A0A194X4V8_MOLSC</name>
<dbReference type="InterPro" id="IPR027417">
    <property type="entry name" value="P-loop_NTPase"/>
</dbReference>
<dbReference type="KEGG" id="psco:LY89DRAFT_708147"/>
<dbReference type="PANTHER" id="PTHR46411:SF2">
    <property type="entry name" value="AAA+ ATPASE DOMAIN-CONTAINING PROTEIN"/>
    <property type="match status" value="1"/>
</dbReference>
<dbReference type="Pfam" id="PF00004">
    <property type="entry name" value="AAA"/>
    <property type="match status" value="1"/>
</dbReference>
<dbReference type="GO" id="GO:0016887">
    <property type="term" value="F:ATP hydrolysis activity"/>
    <property type="evidence" value="ECO:0007669"/>
    <property type="project" value="InterPro"/>
</dbReference>
<evidence type="ECO:0000259" key="1">
    <source>
        <dbReference type="SMART" id="SM00382"/>
    </source>
</evidence>
<keyword evidence="3" id="KW-1185">Reference proteome</keyword>
<evidence type="ECO:0000313" key="2">
    <source>
        <dbReference type="EMBL" id="KUJ15210.1"/>
    </source>
</evidence>
<proteinExistence type="predicted"/>
<evidence type="ECO:0000313" key="3">
    <source>
        <dbReference type="Proteomes" id="UP000070700"/>
    </source>
</evidence>
<dbReference type="GeneID" id="28827390"/>
<dbReference type="InParanoid" id="A0A194X4V8"/>
<protein>
    <submittedName>
        <fullName evidence="2">p-loop containing nucleoside triphosphate hydrolase protein</fullName>
    </submittedName>
</protein>
<gene>
    <name evidence="2" type="ORF">LY89DRAFT_708147</name>
</gene>
<dbReference type="InterPro" id="IPR003959">
    <property type="entry name" value="ATPase_AAA_core"/>
</dbReference>
<feature type="domain" description="AAA+ ATPase" evidence="1">
    <location>
        <begin position="82"/>
        <end position="205"/>
    </location>
</feature>
<dbReference type="GO" id="GO:0005524">
    <property type="term" value="F:ATP binding"/>
    <property type="evidence" value="ECO:0007669"/>
    <property type="project" value="InterPro"/>
</dbReference>
<sequence>MAAEKPPGDDFVLFLPPSVYGFNMLDKKWVNLLVDNMVPILWNKDAFESFALDEETKVLITALVTNKITTNMLVDIMSGKGNGLIVLLHGGLGIGKTLTAENVAEIVEKPLYRVTCGDIGTNAENVEKSVLTQTVVLLDEAEVFLQERSLEDLQRNALVSDSHHPQPNTIHHLPGILILTSNRVGTFDEAFKSRIQLALRYEPFNKFQRRKVWENFIKKIEEFEADTIESGDLCRNIDQLAAFDMNGRQIRNAMTTARQLAKYQEQTLDFKVLRHVINVSGKFDNYLKNLNKKLSDENLAREEPLR</sequence>
<dbReference type="RefSeq" id="XP_018069565.1">
    <property type="nucleotide sequence ID" value="XM_018217664.1"/>
</dbReference>
<dbReference type="Pfam" id="PF23232">
    <property type="entry name" value="AAA_lid_13"/>
    <property type="match status" value="1"/>
</dbReference>
<dbReference type="SMART" id="SM00382">
    <property type="entry name" value="AAA"/>
    <property type="match status" value="1"/>
</dbReference>
<organism evidence="2 3">
    <name type="scientific">Mollisia scopiformis</name>
    <name type="common">Conifer needle endophyte fungus</name>
    <name type="synonym">Phialocephala scopiformis</name>
    <dbReference type="NCBI Taxonomy" id="149040"/>
    <lineage>
        <taxon>Eukaryota</taxon>
        <taxon>Fungi</taxon>
        <taxon>Dikarya</taxon>
        <taxon>Ascomycota</taxon>
        <taxon>Pezizomycotina</taxon>
        <taxon>Leotiomycetes</taxon>
        <taxon>Helotiales</taxon>
        <taxon>Mollisiaceae</taxon>
        <taxon>Mollisia</taxon>
    </lineage>
</organism>
<dbReference type="SUPFAM" id="SSF52540">
    <property type="entry name" value="P-loop containing nucleoside triphosphate hydrolases"/>
    <property type="match status" value="1"/>
</dbReference>
<dbReference type="AlphaFoldDB" id="A0A194X4V8"/>
<dbReference type="Proteomes" id="UP000070700">
    <property type="component" value="Unassembled WGS sequence"/>
</dbReference>
<dbReference type="InterPro" id="IPR003593">
    <property type="entry name" value="AAA+_ATPase"/>
</dbReference>